<keyword evidence="6 8" id="KW-1133">Transmembrane helix</keyword>
<evidence type="ECO:0000256" key="7">
    <source>
        <dbReference type="ARBA" id="ARBA00023136"/>
    </source>
</evidence>
<evidence type="ECO:0000256" key="6">
    <source>
        <dbReference type="ARBA" id="ARBA00022989"/>
    </source>
</evidence>
<gene>
    <name evidence="9" type="ORF">BS101_07985</name>
</gene>
<dbReference type="GO" id="GO:0005886">
    <property type="term" value="C:plasma membrane"/>
    <property type="evidence" value="ECO:0007669"/>
    <property type="project" value="UniProtKB-SubCell"/>
</dbReference>
<organism evidence="9 10">
    <name type="scientific">Clostridium kluyveri</name>
    <dbReference type="NCBI Taxonomy" id="1534"/>
    <lineage>
        <taxon>Bacteria</taxon>
        <taxon>Bacillati</taxon>
        <taxon>Bacillota</taxon>
        <taxon>Clostridia</taxon>
        <taxon>Eubacteriales</taxon>
        <taxon>Clostridiaceae</taxon>
        <taxon>Clostridium</taxon>
    </lineage>
</organism>
<dbReference type="Proteomes" id="UP000184604">
    <property type="component" value="Chromosome"/>
</dbReference>
<dbReference type="AlphaFoldDB" id="A0A1L5F6Q0"/>
<evidence type="ECO:0000313" key="9">
    <source>
        <dbReference type="EMBL" id="APM38691.1"/>
    </source>
</evidence>
<dbReference type="PANTHER" id="PTHR21716">
    <property type="entry name" value="TRANSMEMBRANE PROTEIN"/>
    <property type="match status" value="1"/>
</dbReference>
<protein>
    <submittedName>
        <fullName evidence="9">AI-2E family transporter</fullName>
    </submittedName>
</protein>
<evidence type="ECO:0000256" key="1">
    <source>
        <dbReference type="ARBA" id="ARBA00004651"/>
    </source>
</evidence>
<feature type="transmembrane region" description="Helical" evidence="8">
    <location>
        <begin position="34"/>
        <end position="52"/>
    </location>
</feature>
<keyword evidence="5 8" id="KW-0812">Transmembrane</keyword>
<comment type="similarity">
    <text evidence="2">Belongs to the autoinducer-2 exporter (AI-2E) (TC 2.A.86) family.</text>
</comment>
<dbReference type="PANTHER" id="PTHR21716:SF53">
    <property type="entry name" value="PERMEASE PERM-RELATED"/>
    <property type="match status" value="1"/>
</dbReference>
<evidence type="ECO:0000256" key="4">
    <source>
        <dbReference type="ARBA" id="ARBA00022475"/>
    </source>
</evidence>
<evidence type="ECO:0000256" key="5">
    <source>
        <dbReference type="ARBA" id="ARBA00022692"/>
    </source>
</evidence>
<dbReference type="InterPro" id="IPR002549">
    <property type="entry name" value="AI-2E-like"/>
</dbReference>
<feature type="transmembrane region" description="Helical" evidence="8">
    <location>
        <begin position="210"/>
        <end position="229"/>
    </location>
</feature>
<dbReference type="Pfam" id="PF01594">
    <property type="entry name" value="AI-2E_transport"/>
    <property type="match status" value="1"/>
</dbReference>
<evidence type="ECO:0000313" key="10">
    <source>
        <dbReference type="Proteomes" id="UP000184604"/>
    </source>
</evidence>
<comment type="subcellular location">
    <subcellularLocation>
        <location evidence="1">Cell membrane</location>
        <topology evidence="1">Multi-pass membrane protein</topology>
    </subcellularLocation>
</comment>
<dbReference type="EMBL" id="CP018335">
    <property type="protein sequence ID" value="APM38691.1"/>
    <property type="molecule type" value="Genomic_DNA"/>
</dbReference>
<dbReference type="RefSeq" id="WP_073538354.1">
    <property type="nucleotide sequence ID" value="NZ_CP018335.1"/>
</dbReference>
<accession>A0A1L5F6Q0</accession>
<dbReference type="GO" id="GO:0055085">
    <property type="term" value="P:transmembrane transport"/>
    <property type="evidence" value="ECO:0007669"/>
    <property type="project" value="TreeGrafter"/>
</dbReference>
<dbReference type="OrthoDB" id="9793390at2"/>
<keyword evidence="7 8" id="KW-0472">Membrane</keyword>
<feature type="transmembrane region" description="Helical" evidence="8">
    <location>
        <begin position="12"/>
        <end position="28"/>
    </location>
</feature>
<keyword evidence="3" id="KW-0813">Transport</keyword>
<evidence type="ECO:0000256" key="3">
    <source>
        <dbReference type="ARBA" id="ARBA00022448"/>
    </source>
</evidence>
<name>A0A1L5F6Q0_CLOKL</name>
<evidence type="ECO:0000256" key="2">
    <source>
        <dbReference type="ARBA" id="ARBA00009773"/>
    </source>
</evidence>
<evidence type="ECO:0000256" key="8">
    <source>
        <dbReference type="SAM" id="Phobius"/>
    </source>
</evidence>
<sequence>MAVEKKRKIKYAILAAIFIALIIIVFKISVLREIIYLMLISFLISYTLKPIQNIMANKGISKKISAFILIALVGLFIISIFAILIPSLFKESLSLNNAIYSIQNLVDNIYGKLKLIQGNRTIHVLINNFNRKIDREVTTVFTRIIDSLMKMGQNILYVVVIPVITYYFLSEGECINEKVLSTFPVKSRSIIKNISCHADKILGRYIISQLMLSGFIGIVTFFILLILKIDFPIILSVLNAFFNIIPYFGPIFGAIPAIAIALIQSPEKALWTAVCLYVLQQIEGNILSPKVTADSISMHPLVVILLLIIGGEIAGFIGMVLAVPLGVIIKVMYEDLNYYMF</sequence>
<keyword evidence="4" id="KW-1003">Cell membrane</keyword>
<feature type="transmembrane region" description="Helical" evidence="8">
    <location>
        <begin position="241"/>
        <end position="263"/>
    </location>
</feature>
<feature type="transmembrane region" description="Helical" evidence="8">
    <location>
        <begin position="64"/>
        <end position="85"/>
    </location>
</feature>
<reference evidence="9 10" key="1">
    <citation type="submission" date="2016-12" db="EMBL/GenBank/DDBJ databases">
        <title>Complete genome sequence of Clostridium kluyveri JZZ isolated from the pit mud of a Chinese flavor liquor-making factory.</title>
        <authorList>
            <person name="Wang Y."/>
        </authorList>
    </citation>
    <scope>NUCLEOTIDE SEQUENCE [LARGE SCALE GENOMIC DNA]</scope>
    <source>
        <strain evidence="9 10">JZZ</strain>
    </source>
</reference>
<feature type="transmembrane region" description="Helical" evidence="8">
    <location>
        <begin position="300"/>
        <end position="333"/>
    </location>
</feature>
<proteinExistence type="inferred from homology"/>